<dbReference type="RefSeq" id="WP_083052494.1">
    <property type="nucleotide sequence ID" value="NZ_CAXXQO010000002.1"/>
</dbReference>
<evidence type="ECO:0000313" key="3">
    <source>
        <dbReference type="EMBL" id="ORC31836.1"/>
    </source>
</evidence>
<dbReference type="EMBL" id="MWQY01000023">
    <property type="protein sequence ID" value="ORC31836.1"/>
    <property type="molecule type" value="Genomic_DNA"/>
</dbReference>
<evidence type="ECO:0008006" key="5">
    <source>
        <dbReference type="Google" id="ProtNLM"/>
    </source>
</evidence>
<sequence length="286" mass="32006">MVFESLPPEIQRHLEALVRLLPDQKENSLELLARVWEEKDSLFQEQAEALGMFLERKVVPGEGNGILALTSSGSILSIGPGTEERLLEYASIKTRTDVPDIFTETISVYPQSIVVGESVSFPEGRLNKTSPIYRIAVCSSDTPREEQEKRIREATIYLTNGFMKLNRSLHLDPSSVPDQFTMKSMVRYVAKKNAVTAAECKSIVDDFLYLIETGLCLGEKVPLGRIGRFSIKQQDARKARIVKHPGTGREVTVEAKPAVVVPRISFSSYLKERLSELPLPNSTIER</sequence>
<keyword evidence="2" id="KW-0238">DNA-binding</keyword>
<accession>A0A1Y1RU39</accession>
<dbReference type="OrthoDB" id="369107at2"/>
<dbReference type="AlphaFoldDB" id="A0A1Y1RU39"/>
<evidence type="ECO:0000313" key="4">
    <source>
        <dbReference type="Proteomes" id="UP000192343"/>
    </source>
</evidence>
<dbReference type="GO" id="GO:0003677">
    <property type="term" value="F:DNA binding"/>
    <property type="evidence" value="ECO:0007669"/>
    <property type="project" value="UniProtKB-KW"/>
</dbReference>
<comment type="caution">
    <text evidence="3">The sequence shown here is derived from an EMBL/GenBank/DDBJ whole genome shotgun (WGS) entry which is preliminary data.</text>
</comment>
<dbReference type="SUPFAM" id="SSF47729">
    <property type="entry name" value="IHF-like DNA-binding proteins"/>
    <property type="match status" value="1"/>
</dbReference>
<dbReference type="GO" id="GO:0030527">
    <property type="term" value="F:structural constituent of chromatin"/>
    <property type="evidence" value="ECO:0007669"/>
    <property type="project" value="InterPro"/>
</dbReference>
<dbReference type="CDD" id="cd00591">
    <property type="entry name" value="HU_IHF"/>
    <property type="match status" value="1"/>
</dbReference>
<gene>
    <name evidence="3" type="ORF">B4O97_16355</name>
</gene>
<reference evidence="3 4" key="1">
    <citation type="submission" date="2017-03" db="EMBL/GenBank/DDBJ databases">
        <title>Draft Genome sequence of Marispirochaeta sp. strain JC444.</title>
        <authorList>
            <person name="Shivani Y."/>
            <person name="Subhash Y."/>
            <person name="Sasikala C."/>
            <person name="Ramana C."/>
        </authorList>
    </citation>
    <scope>NUCLEOTIDE SEQUENCE [LARGE SCALE GENOMIC DNA]</scope>
    <source>
        <strain evidence="3 4">JC444</strain>
    </source>
</reference>
<protein>
    <recommendedName>
        <fullName evidence="5">HU family DNA-binding protein</fullName>
    </recommendedName>
</protein>
<dbReference type="InterPro" id="IPR010992">
    <property type="entry name" value="IHF-like_DNA-bd_dom_sf"/>
</dbReference>
<keyword evidence="4" id="KW-1185">Reference proteome</keyword>
<dbReference type="Pfam" id="PF00216">
    <property type="entry name" value="Bac_DNA_binding"/>
    <property type="match status" value="1"/>
</dbReference>
<organism evidence="3 4">
    <name type="scientific">Marispirochaeta aestuarii</name>
    <dbReference type="NCBI Taxonomy" id="1963862"/>
    <lineage>
        <taxon>Bacteria</taxon>
        <taxon>Pseudomonadati</taxon>
        <taxon>Spirochaetota</taxon>
        <taxon>Spirochaetia</taxon>
        <taxon>Spirochaetales</taxon>
        <taxon>Spirochaetaceae</taxon>
        <taxon>Marispirochaeta</taxon>
    </lineage>
</organism>
<proteinExistence type="inferred from homology"/>
<dbReference type="STRING" id="1963862.B4O97_16355"/>
<dbReference type="Gene3D" id="4.10.520.10">
    <property type="entry name" value="IHF-like DNA-binding proteins"/>
    <property type="match status" value="1"/>
</dbReference>
<name>A0A1Y1RU39_9SPIO</name>
<dbReference type="InterPro" id="IPR000119">
    <property type="entry name" value="Hist_DNA-bd"/>
</dbReference>
<evidence type="ECO:0000256" key="2">
    <source>
        <dbReference type="ARBA" id="ARBA00023125"/>
    </source>
</evidence>
<evidence type="ECO:0000256" key="1">
    <source>
        <dbReference type="ARBA" id="ARBA00010529"/>
    </source>
</evidence>
<comment type="similarity">
    <text evidence="1">Belongs to the bacterial histone-like protein family.</text>
</comment>
<dbReference type="Proteomes" id="UP000192343">
    <property type="component" value="Unassembled WGS sequence"/>
</dbReference>